<dbReference type="PANTHER" id="PTHR12377">
    <property type="entry name" value="CYTOSOLIC IRON-SULFUR ASSEMBLY COMPONENT 2B-RELATED"/>
    <property type="match status" value="1"/>
</dbReference>
<organism evidence="3 4">
    <name type="scientific">Bodo saltans</name>
    <name type="common">Flagellated protozoan</name>
    <dbReference type="NCBI Taxonomy" id="75058"/>
    <lineage>
        <taxon>Eukaryota</taxon>
        <taxon>Discoba</taxon>
        <taxon>Euglenozoa</taxon>
        <taxon>Kinetoplastea</taxon>
        <taxon>Metakinetoplastina</taxon>
        <taxon>Eubodonida</taxon>
        <taxon>Bodonidae</taxon>
        <taxon>Bodo</taxon>
    </lineage>
</organism>
<comment type="similarity">
    <text evidence="1">Belongs to the MIP18 family.</text>
</comment>
<evidence type="ECO:0000313" key="3">
    <source>
        <dbReference type="EMBL" id="CUE63172.1"/>
    </source>
</evidence>
<dbReference type="AlphaFoldDB" id="A0A0S4IN86"/>
<protein>
    <submittedName>
        <fullName evidence="3">Uncharacterized protein</fullName>
    </submittedName>
</protein>
<dbReference type="OrthoDB" id="2746at2759"/>
<dbReference type="GO" id="GO:1990229">
    <property type="term" value="C:iron-sulfur cluster assembly complex"/>
    <property type="evidence" value="ECO:0007669"/>
    <property type="project" value="UniProtKB-ARBA"/>
</dbReference>
<reference evidence="4" key="1">
    <citation type="submission" date="2015-09" db="EMBL/GenBank/DDBJ databases">
        <authorList>
            <consortium name="Pathogen Informatics"/>
        </authorList>
    </citation>
    <scope>NUCLEOTIDE SEQUENCE [LARGE SCALE GENOMIC DNA]</scope>
    <source>
        <strain evidence="4">Lake Konstanz</strain>
    </source>
</reference>
<accession>A0A0S4IN86</accession>
<evidence type="ECO:0000256" key="1">
    <source>
        <dbReference type="ARBA" id="ARBA00010381"/>
    </source>
</evidence>
<keyword evidence="4" id="KW-1185">Reference proteome</keyword>
<proteinExistence type="inferred from homology"/>
<dbReference type="SUPFAM" id="SSF117916">
    <property type="entry name" value="Fe-S cluster assembly (FSCA) domain-like"/>
    <property type="match status" value="1"/>
</dbReference>
<evidence type="ECO:0000256" key="2">
    <source>
        <dbReference type="ARBA" id="ARBA00022829"/>
    </source>
</evidence>
<dbReference type="Proteomes" id="UP000051952">
    <property type="component" value="Unassembled WGS sequence"/>
</dbReference>
<dbReference type="GO" id="GO:0051604">
    <property type="term" value="P:protein maturation"/>
    <property type="evidence" value="ECO:0007669"/>
    <property type="project" value="InterPro"/>
</dbReference>
<dbReference type="VEuPathDB" id="TriTrypDB:BSAL_50150"/>
<dbReference type="Gene3D" id="3.30.300.130">
    <property type="entry name" value="Fe-S cluster assembly (FSCA)"/>
    <property type="match status" value="1"/>
</dbReference>
<name>A0A0S4IN86_BODSA</name>
<gene>
    <name evidence="3" type="ORF">BSAL_50150</name>
</gene>
<dbReference type="InterPro" id="IPR039796">
    <property type="entry name" value="MIP18"/>
</dbReference>
<sequence length="161" mass="18013">MSELINPSPEIHHGTNATERTPIELAQQFIETVEDPVDAMEVFQYVRSIMDPEHPNTLEQLRVVDPSHIFVDNDKHSVKLLFTPTVPHCSMTTLIGLCIRVKLQMCLSSKYKCDVRVAPGSHNHEVEVNKQLADKERVAAALEGKGLADLVHKCLHELADA</sequence>
<dbReference type="GO" id="GO:0140535">
    <property type="term" value="C:intracellular protein-containing complex"/>
    <property type="evidence" value="ECO:0007669"/>
    <property type="project" value="UniProtKB-ARBA"/>
</dbReference>
<dbReference type="InterPro" id="IPR034904">
    <property type="entry name" value="FSCA_dom_sf"/>
</dbReference>
<evidence type="ECO:0000313" key="4">
    <source>
        <dbReference type="Proteomes" id="UP000051952"/>
    </source>
</evidence>
<dbReference type="OMA" id="NQCISAR"/>
<dbReference type="GO" id="GO:0007059">
    <property type="term" value="P:chromosome segregation"/>
    <property type="evidence" value="ECO:0007669"/>
    <property type="project" value="UniProtKB-KW"/>
</dbReference>
<dbReference type="FunFam" id="3.30.300.130:FF:000005">
    <property type="entry name" value="Mitotic spindle-associated mmxd complex subunit"/>
    <property type="match status" value="1"/>
</dbReference>
<dbReference type="EMBL" id="CYKH01000036">
    <property type="protein sequence ID" value="CUE63172.1"/>
    <property type="molecule type" value="Genomic_DNA"/>
</dbReference>
<dbReference type="Gene3D" id="6.10.250.1280">
    <property type="match status" value="1"/>
</dbReference>
<keyword evidence="2" id="KW-0159">Chromosome partition</keyword>
<dbReference type="PANTHER" id="PTHR12377:SF0">
    <property type="entry name" value="CYTOSOLIC IRON-SULFUR ASSEMBLY COMPONENT 2B"/>
    <property type="match status" value="1"/>
</dbReference>